<reference evidence="1 2" key="1">
    <citation type="submission" date="2023-10" db="EMBL/GenBank/DDBJ databases">
        <title>Draft genome sequence of Xylaria bambusicola isolate GMP-LS, the root and basal stem rot pathogen of sugarcane in Indonesia.</title>
        <authorList>
            <person name="Selvaraj P."/>
            <person name="Muralishankar V."/>
            <person name="Muruganantham S."/>
            <person name="Sp S."/>
            <person name="Haryani S."/>
            <person name="Lau K.J.X."/>
            <person name="Naqvi N.I."/>
        </authorList>
    </citation>
    <scope>NUCLEOTIDE SEQUENCE [LARGE SCALE GENOMIC DNA]</scope>
    <source>
        <strain evidence="1">GMP-LS</strain>
    </source>
</reference>
<protein>
    <submittedName>
        <fullName evidence="1">Uncharacterized protein</fullName>
    </submittedName>
</protein>
<dbReference type="Proteomes" id="UP001305414">
    <property type="component" value="Unassembled WGS sequence"/>
</dbReference>
<dbReference type="AlphaFoldDB" id="A0AAN7UNL3"/>
<dbReference type="EMBL" id="JAWHQM010000029">
    <property type="protein sequence ID" value="KAK5633058.1"/>
    <property type="molecule type" value="Genomic_DNA"/>
</dbReference>
<keyword evidence="2" id="KW-1185">Reference proteome</keyword>
<accession>A0AAN7UNL3</accession>
<comment type="caution">
    <text evidence="1">The sequence shown here is derived from an EMBL/GenBank/DDBJ whole genome shotgun (WGS) entry which is preliminary data.</text>
</comment>
<name>A0AAN7UNL3_9PEZI</name>
<gene>
    <name evidence="1" type="ORF">RRF57_008772</name>
</gene>
<evidence type="ECO:0000313" key="2">
    <source>
        <dbReference type="Proteomes" id="UP001305414"/>
    </source>
</evidence>
<sequence>MSTQAGGAEVWDLDKKPHALSLGAHADIQSEWNYTSSLNTDLLSETDVGLSCTGPPAAPAAAALRVSMGLGLTPLKLRLLGSAASSNGLRCAPSPLVVGTSRPLWPRGLGLRPLCSSIPSPARFI</sequence>
<organism evidence="1 2">
    <name type="scientific">Xylaria bambusicola</name>
    <dbReference type="NCBI Taxonomy" id="326684"/>
    <lineage>
        <taxon>Eukaryota</taxon>
        <taxon>Fungi</taxon>
        <taxon>Dikarya</taxon>
        <taxon>Ascomycota</taxon>
        <taxon>Pezizomycotina</taxon>
        <taxon>Sordariomycetes</taxon>
        <taxon>Xylariomycetidae</taxon>
        <taxon>Xylariales</taxon>
        <taxon>Xylariaceae</taxon>
        <taxon>Xylaria</taxon>
    </lineage>
</organism>
<evidence type="ECO:0000313" key="1">
    <source>
        <dbReference type="EMBL" id="KAK5633058.1"/>
    </source>
</evidence>
<proteinExistence type="predicted"/>